<feature type="domain" description="Guanylate cyclase" evidence="1">
    <location>
        <begin position="35"/>
        <end position="156"/>
    </location>
</feature>
<proteinExistence type="predicted"/>
<dbReference type="EMBL" id="JBHRZI010000011">
    <property type="protein sequence ID" value="MFC3891919.1"/>
    <property type="molecule type" value="Genomic_DNA"/>
</dbReference>
<evidence type="ECO:0000259" key="1">
    <source>
        <dbReference type="PROSITE" id="PS50125"/>
    </source>
</evidence>
<dbReference type="Proteomes" id="UP001595690">
    <property type="component" value="Unassembled WGS sequence"/>
</dbReference>
<dbReference type="SUPFAM" id="SSF55073">
    <property type="entry name" value="Nucleotide cyclase"/>
    <property type="match status" value="1"/>
</dbReference>
<evidence type="ECO:0000313" key="3">
    <source>
        <dbReference type="Proteomes" id="UP001595690"/>
    </source>
</evidence>
<accession>A0ABV8BQX2</accession>
<sequence length="229" mass="25496">MTSSPTPEPFGPNARNELLVDVGDEPLTLTTAHCTVVAADIEGFGQHNRNNINQVRIRHGMYKAMRTAFDAAGIPWASCRHEDRGDGVLVLVPADVRKTLLADHLPNALVEALTRHNRIHPPRERIRLRLALNAGEINYDQYGVTGSAINHTFRLLDADVTRSALKNSSAVLAVIGSAWFFDEVIRHSELSHAKAYRPMEVSNKETTAQAWVRLLRPPVMRRLHAPPKL</sequence>
<name>A0ABV8BQX2_9PSEU</name>
<gene>
    <name evidence="2" type="ORF">ACFOWZ_10570</name>
</gene>
<keyword evidence="3" id="KW-1185">Reference proteome</keyword>
<dbReference type="InterPro" id="IPR001054">
    <property type="entry name" value="A/G_cyclase"/>
</dbReference>
<dbReference type="RefSeq" id="WP_382371562.1">
    <property type="nucleotide sequence ID" value="NZ_JBHRZI010000011.1"/>
</dbReference>
<evidence type="ECO:0000313" key="2">
    <source>
        <dbReference type="EMBL" id="MFC3891919.1"/>
    </source>
</evidence>
<dbReference type="InterPro" id="IPR029787">
    <property type="entry name" value="Nucleotide_cyclase"/>
</dbReference>
<protein>
    <recommendedName>
        <fullName evidence="1">Guanylate cyclase domain-containing protein</fullName>
    </recommendedName>
</protein>
<organism evidence="2 3">
    <name type="scientific">Lentzea rhizosphaerae</name>
    <dbReference type="NCBI Taxonomy" id="2041025"/>
    <lineage>
        <taxon>Bacteria</taxon>
        <taxon>Bacillati</taxon>
        <taxon>Actinomycetota</taxon>
        <taxon>Actinomycetes</taxon>
        <taxon>Pseudonocardiales</taxon>
        <taxon>Pseudonocardiaceae</taxon>
        <taxon>Lentzea</taxon>
    </lineage>
</organism>
<dbReference type="Gene3D" id="3.30.70.1230">
    <property type="entry name" value="Nucleotide cyclase"/>
    <property type="match status" value="1"/>
</dbReference>
<reference evidence="3" key="1">
    <citation type="journal article" date="2019" name="Int. J. Syst. Evol. Microbiol.">
        <title>The Global Catalogue of Microorganisms (GCM) 10K type strain sequencing project: providing services to taxonomists for standard genome sequencing and annotation.</title>
        <authorList>
            <consortium name="The Broad Institute Genomics Platform"/>
            <consortium name="The Broad Institute Genome Sequencing Center for Infectious Disease"/>
            <person name="Wu L."/>
            <person name="Ma J."/>
        </authorList>
    </citation>
    <scope>NUCLEOTIDE SEQUENCE [LARGE SCALE GENOMIC DNA]</scope>
    <source>
        <strain evidence="3">CGMCC 4.7405</strain>
    </source>
</reference>
<dbReference type="PROSITE" id="PS50125">
    <property type="entry name" value="GUANYLATE_CYCLASE_2"/>
    <property type="match status" value="1"/>
</dbReference>
<comment type="caution">
    <text evidence="2">The sequence shown here is derived from an EMBL/GenBank/DDBJ whole genome shotgun (WGS) entry which is preliminary data.</text>
</comment>